<sequence>MPQNTNDTRNLARSLEASQSSQHGREIIWKKTSFLVKASPQNLKATSWSLQDRNYYRDGLPTYAYPLIMGKNKINSDQIVVRGYNKIYNVEEIVPSTMLEIQRKTKGPYEISGIEDGCTILISALWDGTLLVVSKFPCSPPNDSTTPEEAGERWLEKQLAKHGKCKEELAIELRFRNVTLVAELCDDSFEERVISYTGKKAGLYLHGINVNVPKFETYPSAQVQKFAKEWGFITQNFMIIEGIKATRNFIENASKTGTFNGRVVKGVVVRCKMLWDKSSEYEDFFFNCRLEGPYHFYHHWRECTYAAVHNRVIRHNKEISLTEEYLRFILVKLSKNPEMIKTCQEGRGIIKLREDYLRAKNLKRLDIAKIAQAKLSCSQSNAVKDIVLMSIGTLGCGKTTIAVSLCYLFQWGIAQNNDIRGKNRPPRFMKKILEQLKEKPVVFADRNNPELRERKQFLEDMSMTRPGVRVIALYYIHSSRLMKNIRRVTRARVISRGDNHQNIHAAKDKKKVISIMEDFIRRFQPLRIKEKPDSDFYAVINLDPTLDSVKNLRTVIKRLQTLFPNLIPKEPTSKDLEDAINYAIHEYKPNTEIPASTLRDEPVEYENKSVHLLD</sequence>
<feature type="domain" description="T4 RNA ligase 1-like N-terminal" evidence="3">
    <location>
        <begin position="68"/>
        <end position="294"/>
    </location>
</feature>
<dbReference type="AlphaFoldDB" id="A0A383URX7"/>
<proteinExistence type="predicted"/>
<protein>
    <recommendedName>
        <fullName evidence="6">tRNA ligase</fullName>
    </recommendedName>
</protein>
<dbReference type="Pfam" id="PF09511">
    <property type="entry name" value="RNA_lig_T4_1"/>
    <property type="match status" value="1"/>
</dbReference>
<evidence type="ECO:0000313" key="4">
    <source>
        <dbReference type="EMBL" id="SZF02539.1"/>
    </source>
</evidence>
<reference evidence="4 5" key="1">
    <citation type="submission" date="2017-11" db="EMBL/GenBank/DDBJ databases">
        <authorList>
            <person name="Kracher B."/>
        </authorList>
    </citation>
    <scope>NUCLEOTIDE SEQUENCE [LARGE SCALE GENOMIC DNA]</scope>
    <source>
        <strain evidence="4 5">RACE1</strain>
    </source>
</reference>
<evidence type="ECO:0000313" key="5">
    <source>
        <dbReference type="Proteomes" id="UP000275772"/>
    </source>
</evidence>
<evidence type="ECO:0000259" key="2">
    <source>
        <dbReference type="Pfam" id="PF08303"/>
    </source>
</evidence>
<dbReference type="PANTHER" id="PTHR32004:SF1">
    <property type="entry name" value="TRNA LIGASE"/>
    <property type="match status" value="1"/>
</dbReference>
<dbReference type="GO" id="GO:0005524">
    <property type="term" value="F:ATP binding"/>
    <property type="evidence" value="ECO:0007669"/>
    <property type="project" value="InterPro"/>
</dbReference>
<dbReference type="InterPro" id="IPR019039">
    <property type="entry name" value="T4-Rnl1-like_N"/>
</dbReference>
<dbReference type="Proteomes" id="UP000275772">
    <property type="component" value="Unassembled WGS sequence"/>
</dbReference>
<feature type="domain" description="tRNA ligase phosphodiesterase" evidence="1">
    <location>
        <begin position="547"/>
        <end position="592"/>
    </location>
</feature>
<organism evidence="4 5">
    <name type="scientific">Blumeria hordei</name>
    <name type="common">Barley powdery mildew</name>
    <name type="synonym">Blumeria graminis f. sp. hordei</name>
    <dbReference type="NCBI Taxonomy" id="2867405"/>
    <lineage>
        <taxon>Eukaryota</taxon>
        <taxon>Fungi</taxon>
        <taxon>Dikarya</taxon>
        <taxon>Ascomycota</taxon>
        <taxon>Pezizomycotina</taxon>
        <taxon>Leotiomycetes</taxon>
        <taxon>Erysiphales</taxon>
        <taxon>Erysiphaceae</taxon>
        <taxon>Blumeria</taxon>
    </lineage>
</organism>
<dbReference type="Pfam" id="PF08303">
    <property type="entry name" value="tRNA_lig_kinase"/>
    <property type="match status" value="1"/>
</dbReference>
<evidence type="ECO:0008006" key="6">
    <source>
        <dbReference type="Google" id="ProtNLM"/>
    </source>
</evidence>
<dbReference type="EMBL" id="UNSH01000042">
    <property type="protein sequence ID" value="SZF02539.1"/>
    <property type="molecule type" value="Genomic_DNA"/>
</dbReference>
<dbReference type="GO" id="GO:0003972">
    <property type="term" value="F:RNA ligase (ATP) activity"/>
    <property type="evidence" value="ECO:0007669"/>
    <property type="project" value="InterPro"/>
</dbReference>
<dbReference type="InterPro" id="IPR027417">
    <property type="entry name" value="P-loop_NTPase"/>
</dbReference>
<dbReference type="VEuPathDB" id="FungiDB:BLGHR1_13321"/>
<gene>
    <name evidence="4" type="ORF">BLGHR1_13321</name>
</gene>
<feature type="domain" description="tRNA ligase kinase" evidence="2">
    <location>
        <begin position="387"/>
        <end position="544"/>
    </location>
</feature>
<dbReference type="GO" id="GO:0005634">
    <property type="term" value="C:nucleus"/>
    <property type="evidence" value="ECO:0007669"/>
    <property type="project" value="TreeGrafter"/>
</dbReference>
<dbReference type="InterPro" id="IPR015966">
    <property type="entry name" value="tRNA_lig_kin_fungi"/>
</dbReference>
<dbReference type="SUPFAM" id="SSF52540">
    <property type="entry name" value="P-loop containing nucleoside triphosphate hydrolases"/>
    <property type="match status" value="1"/>
</dbReference>
<name>A0A383URX7_BLUHO</name>
<dbReference type="Gene3D" id="3.40.50.300">
    <property type="entry name" value="P-loop containing nucleotide triphosphate hydrolases"/>
    <property type="match status" value="1"/>
</dbReference>
<evidence type="ECO:0000259" key="1">
    <source>
        <dbReference type="Pfam" id="PF08302"/>
    </source>
</evidence>
<dbReference type="InterPro" id="IPR015965">
    <property type="entry name" value="tRNA_lig_PDEase"/>
</dbReference>
<accession>A0A383URX7</accession>
<evidence type="ECO:0000259" key="3">
    <source>
        <dbReference type="Pfam" id="PF09511"/>
    </source>
</evidence>
<dbReference type="PANTHER" id="PTHR32004">
    <property type="entry name" value="TRNA LIGASE"/>
    <property type="match status" value="1"/>
</dbReference>
<dbReference type="Pfam" id="PF08302">
    <property type="entry name" value="tRNA_lig_CPD"/>
    <property type="match status" value="1"/>
</dbReference>
<dbReference type="GO" id="GO:0006388">
    <property type="term" value="P:tRNA splicing, via endonucleolytic cleavage and ligation"/>
    <property type="evidence" value="ECO:0007669"/>
    <property type="project" value="InterPro"/>
</dbReference>